<dbReference type="InterPro" id="IPR041588">
    <property type="entry name" value="Integrase_H2C2"/>
</dbReference>
<dbReference type="AlphaFoldDB" id="A0AAV8TAZ4"/>
<evidence type="ECO:0000256" key="3">
    <source>
        <dbReference type="ARBA" id="ARBA00022722"/>
    </source>
</evidence>
<dbReference type="InterPro" id="IPR043502">
    <property type="entry name" value="DNA/RNA_pol_sf"/>
</dbReference>
<dbReference type="SUPFAM" id="SSF56672">
    <property type="entry name" value="DNA/RNA polymerases"/>
    <property type="match status" value="1"/>
</dbReference>
<dbReference type="CDD" id="cd09274">
    <property type="entry name" value="RNase_HI_RT_Ty3"/>
    <property type="match status" value="1"/>
</dbReference>
<dbReference type="Pfam" id="PF17921">
    <property type="entry name" value="Integrase_H2C2"/>
    <property type="match status" value="1"/>
</dbReference>
<evidence type="ECO:0000313" key="10">
    <source>
        <dbReference type="Proteomes" id="UP001159364"/>
    </source>
</evidence>
<feature type="domain" description="Integrase zinc-binding" evidence="8">
    <location>
        <begin position="245"/>
        <end position="299"/>
    </location>
</feature>
<dbReference type="InterPro" id="IPR041373">
    <property type="entry name" value="RT_RNaseH"/>
</dbReference>
<evidence type="ECO:0000313" key="9">
    <source>
        <dbReference type="EMBL" id="KAJ8764022.1"/>
    </source>
</evidence>
<dbReference type="PANTHER" id="PTHR37984">
    <property type="entry name" value="PROTEIN CBG26694"/>
    <property type="match status" value="1"/>
</dbReference>
<dbReference type="GO" id="GO:0004519">
    <property type="term" value="F:endonuclease activity"/>
    <property type="evidence" value="ECO:0007669"/>
    <property type="project" value="UniProtKB-KW"/>
</dbReference>
<dbReference type="InterPro" id="IPR050951">
    <property type="entry name" value="Retrovirus_Pol_polyprotein"/>
</dbReference>
<sequence>MAPVELRELKAQLQELLEKGFIRPSVSPWGAPVLFVKKKDGTLRLCIDYRQLNRHGRVIAYASRQLRSHEVNYPVHDLELAAVVFALKIWRHYLYGETFQIFTDHKSLRYLLSQRELSLRQRRWIELLKDYDCTIEYHPGKANVVADALSRKSYTSTAHIQAMRLPNLIQLRALNVQLTLEQDGALLATLKLRPMLLDRIRRVQDKDPALVRLIERARSDRDSDFELRDGTLWMGQRLCVPDVDDLRREILEEAHMAAYAMHPGSTKMYNTLKQHFWWPGMKKQVAEYVSRCMACRRVKI</sequence>
<proteinExistence type="predicted"/>
<dbReference type="PANTHER" id="PTHR37984:SF5">
    <property type="entry name" value="PROTEIN NYNRIN-LIKE"/>
    <property type="match status" value="1"/>
</dbReference>
<name>A0AAV8TAZ4_9ROSI</name>
<keyword evidence="3" id="KW-0540">Nuclease</keyword>
<dbReference type="Gene3D" id="1.10.340.70">
    <property type="match status" value="1"/>
</dbReference>
<dbReference type="EMBL" id="JAIWQS010000005">
    <property type="protein sequence ID" value="KAJ8764022.1"/>
    <property type="molecule type" value="Genomic_DNA"/>
</dbReference>
<dbReference type="GO" id="GO:0016787">
    <property type="term" value="F:hydrolase activity"/>
    <property type="evidence" value="ECO:0007669"/>
    <property type="project" value="UniProtKB-KW"/>
</dbReference>
<comment type="caution">
    <text evidence="9">The sequence shown here is derived from an EMBL/GenBank/DDBJ whole genome shotgun (WGS) entry which is preliminary data.</text>
</comment>
<organism evidence="9 10">
    <name type="scientific">Erythroxylum novogranatense</name>
    <dbReference type="NCBI Taxonomy" id="1862640"/>
    <lineage>
        <taxon>Eukaryota</taxon>
        <taxon>Viridiplantae</taxon>
        <taxon>Streptophyta</taxon>
        <taxon>Embryophyta</taxon>
        <taxon>Tracheophyta</taxon>
        <taxon>Spermatophyta</taxon>
        <taxon>Magnoliopsida</taxon>
        <taxon>eudicotyledons</taxon>
        <taxon>Gunneridae</taxon>
        <taxon>Pentapetalae</taxon>
        <taxon>rosids</taxon>
        <taxon>fabids</taxon>
        <taxon>Malpighiales</taxon>
        <taxon>Erythroxylaceae</taxon>
        <taxon>Erythroxylum</taxon>
    </lineage>
</organism>
<keyword evidence="4" id="KW-0255">Endonuclease</keyword>
<reference evidence="9 10" key="1">
    <citation type="submission" date="2021-09" db="EMBL/GenBank/DDBJ databases">
        <title>Genomic insights and catalytic innovation underlie evolution of tropane alkaloids biosynthesis.</title>
        <authorList>
            <person name="Wang Y.-J."/>
            <person name="Tian T."/>
            <person name="Huang J.-P."/>
            <person name="Huang S.-X."/>
        </authorList>
    </citation>
    <scope>NUCLEOTIDE SEQUENCE [LARGE SCALE GENOMIC DNA]</scope>
    <source>
        <strain evidence="9">KIB-2018</strain>
        <tissue evidence="9">Leaf</tissue>
    </source>
</reference>
<evidence type="ECO:0000256" key="1">
    <source>
        <dbReference type="ARBA" id="ARBA00022679"/>
    </source>
</evidence>
<dbReference type="Proteomes" id="UP001159364">
    <property type="component" value="Linkage Group LG05"/>
</dbReference>
<evidence type="ECO:0000256" key="5">
    <source>
        <dbReference type="ARBA" id="ARBA00022801"/>
    </source>
</evidence>
<gene>
    <name evidence="9" type="ORF">K2173_004903</name>
</gene>
<keyword evidence="10" id="KW-1185">Reference proteome</keyword>
<evidence type="ECO:0008006" key="11">
    <source>
        <dbReference type="Google" id="ProtNLM"/>
    </source>
</evidence>
<protein>
    <recommendedName>
        <fullName evidence="11">Integrase</fullName>
    </recommendedName>
</protein>
<feature type="domain" description="Reverse transcriptase RNase H-like" evidence="7">
    <location>
        <begin position="52"/>
        <end position="131"/>
    </location>
</feature>
<evidence type="ECO:0000259" key="7">
    <source>
        <dbReference type="Pfam" id="PF17917"/>
    </source>
</evidence>
<evidence type="ECO:0000256" key="6">
    <source>
        <dbReference type="ARBA" id="ARBA00022918"/>
    </source>
</evidence>
<dbReference type="Pfam" id="PF17917">
    <property type="entry name" value="RT_RNaseH"/>
    <property type="match status" value="1"/>
</dbReference>
<keyword evidence="1" id="KW-0808">Transferase</keyword>
<accession>A0AAV8TAZ4</accession>
<dbReference type="FunFam" id="1.10.340.70:FF:000001">
    <property type="entry name" value="Retrovirus-related Pol polyprotein from transposon gypsy-like Protein"/>
    <property type="match status" value="1"/>
</dbReference>
<evidence type="ECO:0000256" key="4">
    <source>
        <dbReference type="ARBA" id="ARBA00022759"/>
    </source>
</evidence>
<dbReference type="GO" id="GO:0003964">
    <property type="term" value="F:RNA-directed DNA polymerase activity"/>
    <property type="evidence" value="ECO:0007669"/>
    <property type="project" value="UniProtKB-KW"/>
</dbReference>
<keyword evidence="6" id="KW-0695">RNA-directed DNA polymerase</keyword>
<keyword evidence="2" id="KW-0548">Nucleotidyltransferase</keyword>
<dbReference type="Gene3D" id="3.10.10.10">
    <property type="entry name" value="HIV Type 1 Reverse Transcriptase, subunit A, domain 1"/>
    <property type="match status" value="1"/>
</dbReference>
<evidence type="ECO:0000259" key="8">
    <source>
        <dbReference type="Pfam" id="PF17921"/>
    </source>
</evidence>
<evidence type="ECO:0000256" key="2">
    <source>
        <dbReference type="ARBA" id="ARBA00022695"/>
    </source>
</evidence>
<keyword evidence="5" id="KW-0378">Hydrolase</keyword>